<dbReference type="InterPro" id="IPR050937">
    <property type="entry name" value="TEC1_TEAD_TF"/>
</dbReference>
<dbReference type="PANTHER" id="PTHR11834:SF0">
    <property type="entry name" value="PROTEIN SCALLOPED"/>
    <property type="match status" value="1"/>
</dbReference>
<evidence type="ECO:0000259" key="8">
    <source>
        <dbReference type="PROSITE" id="PS51088"/>
    </source>
</evidence>
<feature type="DNA-binding region" description="TEA" evidence="6">
    <location>
        <begin position="53"/>
        <end position="127"/>
    </location>
</feature>
<comment type="caution">
    <text evidence="9">The sequence shown here is derived from an EMBL/GenBank/DDBJ whole genome shotgun (WGS) entry which is preliminary data.</text>
</comment>
<dbReference type="EMBL" id="MCGN01000006">
    <property type="protein sequence ID" value="ORY95687.1"/>
    <property type="molecule type" value="Genomic_DNA"/>
</dbReference>
<keyword evidence="3" id="KW-0805">Transcription regulation</keyword>
<accession>A0A1X2HAI8</accession>
<comment type="subcellular location">
    <subcellularLocation>
        <location evidence="1">Nucleus</location>
    </subcellularLocation>
</comment>
<keyword evidence="10" id="KW-1185">Reference proteome</keyword>
<evidence type="ECO:0000256" key="2">
    <source>
        <dbReference type="ARBA" id="ARBA00008421"/>
    </source>
</evidence>
<evidence type="ECO:0000256" key="5">
    <source>
        <dbReference type="ARBA" id="ARBA00023242"/>
    </source>
</evidence>
<dbReference type="GO" id="GO:0000978">
    <property type="term" value="F:RNA polymerase II cis-regulatory region sequence-specific DNA binding"/>
    <property type="evidence" value="ECO:0007669"/>
    <property type="project" value="TreeGrafter"/>
</dbReference>
<keyword evidence="5" id="KW-0539">Nucleus</keyword>
<evidence type="ECO:0000256" key="4">
    <source>
        <dbReference type="ARBA" id="ARBA00023163"/>
    </source>
</evidence>
<organism evidence="9 10">
    <name type="scientific">Syncephalastrum racemosum</name>
    <name type="common">Filamentous fungus</name>
    <dbReference type="NCBI Taxonomy" id="13706"/>
    <lineage>
        <taxon>Eukaryota</taxon>
        <taxon>Fungi</taxon>
        <taxon>Fungi incertae sedis</taxon>
        <taxon>Mucoromycota</taxon>
        <taxon>Mucoromycotina</taxon>
        <taxon>Mucoromycetes</taxon>
        <taxon>Mucorales</taxon>
        <taxon>Syncephalastraceae</taxon>
        <taxon>Syncephalastrum</taxon>
    </lineage>
</organism>
<dbReference type="Pfam" id="PF01285">
    <property type="entry name" value="TEA"/>
    <property type="match status" value="1"/>
</dbReference>
<dbReference type="OrthoDB" id="10006572at2759"/>
<dbReference type="AlphaFoldDB" id="A0A1X2HAI8"/>
<evidence type="ECO:0000313" key="9">
    <source>
        <dbReference type="EMBL" id="ORY95687.1"/>
    </source>
</evidence>
<feature type="compositionally biased region" description="Polar residues" evidence="7">
    <location>
        <begin position="142"/>
        <end position="155"/>
    </location>
</feature>
<dbReference type="InterPro" id="IPR000818">
    <property type="entry name" value="TEA/ATTS_dom"/>
</dbReference>
<dbReference type="STRING" id="13706.A0A1X2HAI8"/>
<dbReference type="GO" id="GO:0000981">
    <property type="term" value="F:DNA-binding transcription factor activity, RNA polymerase II-specific"/>
    <property type="evidence" value="ECO:0007669"/>
    <property type="project" value="TreeGrafter"/>
</dbReference>
<feature type="region of interest" description="Disordered" evidence="7">
    <location>
        <begin position="141"/>
        <end position="186"/>
    </location>
</feature>
<dbReference type="PROSITE" id="PS51088">
    <property type="entry name" value="TEA_2"/>
    <property type="match status" value="1"/>
</dbReference>
<evidence type="ECO:0000256" key="6">
    <source>
        <dbReference type="PROSITE-ProRule" id="PRU00505"/>
    </source>
</evidence>
<protein>
    <submittedName>
        <fullName evidence="9">TEA/ATTS domain family-domain-containing protein</fullName>
    </submittedName>
</protein>
<proteinExistence type="inferred from homology"/>
<dbReference type="PANTHER" id="PTHR11834">
    <property type="entry name" value="TRANSCRIPTIONAL ENHANCER FACTOR TEF RELATED"/>
    <property type="match status" value="1"/>
</dbReference>
<dbReference type="InParanoid" id="A0A1X2HAI8"/>
<dbReference type="GO" id="GO:0005667">
    <property type="term" value="C:transcription regulator complex"/>
    <property type="evidence" value="ECO:0007669"/>
    <property type="project" value="TreeGrafter"/>
</dbReference>
<name>A0A1X2HAI8_SYNRA</name>
<dbReference type="SMART" id="SM00426">
    <property type="entry name" value="TEA"/>
    <property type="match status" value="1"/>
</dbReference>
<evidence type="ECO:0000256" key="3">
    <source>
        <dbReference type="ARBA" id="ARBA00023015"/>
    </source>
</evidence>
<comment type="similarity">
    <text evidence="2">Belongs to the TEC1 family.</text>
</comment>
<sequence>MTAHHNRELFQDHHHRLRRSCNLSSSHMTSSKRMSDMYEAAQLRRTAKRDPSSKDSESVWPPDVENAFLEALETIPKLGRRKVLVKGKPCGRNELIADYILRKTNKRRSRKQVSSHIQVLKNTRKNDPYFMRLLHEDDLSADVSQSGKDSNSSQPVPDLAMLSTSDESSLESTPSPPPSSLPTTTDRHFSAKTIYSHTHHHYPHARPLSFSNPSAFMRPDHYYSIPEATKPVETQIAGPYPYGRQASNQHASPVSVLWPRYCSLHFDYKNSSYASRSSHVLALAQSYQVNGDCPTSLEAKIGLDLPHPRTLDNEDNYGFHSTLFLESHERRTIESTTHIYSFGKNVLASKEIQQALMLNENRYTYSFTLANEFFDAFVKGVIMLDNRGTEAALSNLKMVQVFRDMESHQDLLTVHYDLERGQGTIDYH</sequence>
<dbReference type="Gene3D" id="6.10.20.40">
    <property type="entry name" value="TEA/ATTS domain"/>
    <property type="match status" value="1"/>
</dbReference>
<evidence type="ECO:0000256" key="7">
    <source>
        <dbReference type="SAM" id="MobiDB-lite"/>
    </source>
</evidence>
<dbReference type="GO" id="GO:0005634">
    <property type="term" value="C:nucleus"/>
    <property type="evidence" value="ECO:0007669"/>
    <property type="project" value="UniProtKB-SubCell"/>
</dbReference>
<reference evidence="9 10" key="1">
    <citation type="submission" date="2016-07" db="EMBL/GenBank/DDBJ databases">
        <title>Pervasive Adenine N6-methylation of Active Genes in Fungi.</title>
        <authorList>
            <consortium name="DOE Joint Genome Institute"/>
            <person name="Mondo S.J."/>
            <person name="Dannebaum R.O."/>
            <person name="Kuo R.C."/>
            <person name="Labutti K."/>
            <person name="Haridas S."/>
            <person name="Kuo A."/>
            <person name="Salamov A."/>
            <person name="Ahrendt S.R."/>
            <person name="Lipzen A."/>
            <person name="Sullivan W."/>
            <person name="Andreopoulos W.B."/>
            <person name="Clum A."/>
            <person name="Lindquist E."/>
            <person name="Daum C."/>
            <person name="Ramamoorthy G.K."/>
            <person name="Gryganskyi A."/>
            <person name="Culley D."/>
            <person name="Magnuson J.K."/>
            <person name="James T.Y."/>
            <person name="O'Malley M.A."/>
            <person name="Stajich J.E."/>
            <person name="Spatafora J.W."/>
            <person name="Visel A."/>
            <person name="Grigoriev I.V."/>
        </authorList>
    </citation>
    <scope>NUCLEOTIDE SEQUENCE [LARGE SCALE GENOMIC DNA]</scope>
    <source>
        <strain evidence="9 10">NRRL 2496</strain>
    </source>
</reference>
<dbReference type="InterPro" id="IPR038096">
    <property type="entry name" value="TEA/ATTS_sf"/>
</dbReference>
<dbReference type="Gene3D" id="2.70.50.80">
    <property type="match status" value="1"/>
</dbReference>
<evidence type="ECO:0000313" key="10">
    <source>
        <dbReference type="Proteomes" id="UP000242180"/>
    </source>
</evidence>
<dbReference type="Proteomes" id="UP000242180">
    <property type="component" value="Unassembled WGS sequence"/>
</dbReference>
<evidence type="ECO:0000256" key="1">
    <source>
        <dbReference type="ARBA" id="ARBA00004123"/>
    </source>
</evidence>
<feature type="domain" description="TEA" evidence="8">
    <location>
        <begin position="53"/>
        <end position="127"/>
    </location>
</feature>
<keyword evidence="4" id="KW-0804">Transcription</keyword>
<gene>
    <name evidence="9" type="ORF">BCR43DRAFT_493430</name>
</gene>
<feature type="compositionally biased region" description="Low complexity" evidence="7">
    <location>
        <begin position="163"/>
        <end position="173"/>
    </location>
</feature>
<dbReference type="PRINTS" id="PR00065">
    <property type="entry name" value="TEADOMAIN"/>
</dbReference>